<proteinExistence type="predicted"/>
<feature type="transmembrane region" description="Helical" evidence="1">
    <location>
        <begin position="53"/>
        <end position="75"/>
    </location>
</feature>
<protein>
    <recommendedName>
        <fullName evidence="4">DUF2975 domain-containing protein</fullName>
    </recommendedName>
</protein>
<keyword evidence="3" id="KW-1185">Reference proteome</keyword>
<organism evidence="2 3">
    <name type="scientific">Ornithinibacter aureus</name>
    <dbReference type="NCBI Taxonomy" id="622664"/>
    <lineage>
        <taxon>Bacteria</taxon>
        <taxon>Bacillati</taxon>
        <taxon>Actinomycetota</taxon>
        <taxon>Actinomycetes</taxon>
        <taxon>Micrococcales</taxon>
        <taxon>Intrasporangiaceae</taxon>
        <taxon>Ornithinibacter</taxon>
    </lineage>
</organism>
<feature type="transmembrane region" description="Helical" evidence="1">
    <location>
        <begin position="162"/>
        <end position="184"/>
    </location>
</feature>
<evidence type="ECO:0000313" key="2">
    <source>
        <dbReference type="EMBL" id="GAA4402724.1"/>
    </source>
</evidence>
<keyword evidence="1" id="KW-0472">Membrane</keyword>
<gene>
    <name evidence="2" type="ORF">GCM10023153_32070</name>
</gene>
<feature type="transmembrane region" description="Helical" evidence="1">
    <location>
        <begin position="121"/>
        <end position="141"/>
    </location>
</feature>
<sequence length="233" mass="24921">MHIVYQCYRKSIHDTREGLLMDQNSTPTAPTPTPRPRRDWFAFDRSDRWGMGILLGLVVVITVATSIVLPILRWADGDGIPLPFLSGVTVPELDAVGTSYGVAAYDVTLADPTVAQRLLDLAPGLLIVGLMTAGSLLIVAVMRTIAAGDPFVAANVRRMRQLAAVLLVGPFFTLFLSMSVHGALLSDVDLGGLALLAVLDIPWAYLVAGMVVALLAEAFKAGSRLRDDVEGLV</sequence>
<reference evidence="3" key="1">
    <citation type="journal article" date="2019" name="Int. J. Syst. Evol. Microbiol.">
        <title>The Global Catalogue of Microorganisms (GCM) 10K type strain sequencing project: providing services to taxonomists for standard genome sequencing and annotation.</title>
        <authorList>
            <consortium name="The Broad Institute Genomics Platform"/>
            <consortium name="The Broad Institute Genome Sequencing Center for Infectious Disease"/>
            <person name="Wu L."/>
            <person name="Ma J."/>
        </authorList>
    </citation>
    <scope>NUCLEOTIDE SEQUENCE [LARGE SCALE GENOMIC DNA]</scope>
    <source>
        <strain evidence="3">JCM 17738</strain>
    </source>
</reference>
<dbReference type="InterPro" id="IPR021354">
    <property type="entry name" value="DUF2975"/>
</dbReference>
<keyword evidence="1" id="KW-1133">Transmembrane helix</keyword>
<keyword evidence="1" id="KW-0812">Transmembrane</keyword>
<dbReference type="Proteomes" id="UP001500390">
    <property type="component" value="Unassembled WGS sequence"/>
</dbReference>
<dbReference type="Pfam" id="PF11188">
    <property type="entry name" value="DUF2975"/>
    <property type="match status" value="1"/>
</dbReference>
<accession>A0ABP8KAD0</accession>
<evidence type="ECO:0008006" key="4">
    <source>
        <dbReference type="Google" id="ProtNLM"/>
    </source>
</evidence>
<comment type="caution">
    <text evidence="2">The sequence shown here is derived from an EMBL/GenBank/DDBJ whole genome shotgun (WGS) entry which is preliminary data.</text>
</comment>
<feature type="transmembrane region" description="Helical" evidence="1">
    <location>
        <begin position="190"/>
        <end position="216"/>
    </location>
</feature>
<dbReference type="EMBL" id="BAABFX010000048">
    <property type="protein sequence ID" value="GAA4402724.1"/>
    <property type="molecule type" value="Genomic_DNA"/>
</dbReference>
<evidence type="ECO:0000313" key="3">
    <source>
        <dbReference type="Proteomes" id="UP001500390"/>
    </source>
</evidence>
<name>A0ABP8KAD0_9MICO</name>
<evidence type="ECO:0000256" key="1">
    <source>
        <dbReference type="SAM" id="Phobius"/>
    </source>
</evidence>